<proteinExistence type="predicted"/>
<dbReference type="PROSITE" id="PS51170">
    <property type="entry name" value="CW"/>
    <property type="match status" value="2"/>
</dbReference>
<dbReference type="SMART" id="SM00460">
    <property type="entry name" value="TGc"/>
    <property type="match status" value="1"/>
</dbReference>
<name>A0A1I1J8G1_9CLOT</name>
<gene>
    <name evidence="4" type="ORF">SAMN05421842_103170</name>
</gene>
<dbReference type="PANTHER" id="PTHR46333:SF2">
    <property type="entry name" value="CYTOKINESIS PROTEIN 3"/>
    <property type="match status" value="1"/>
</dbReference>
<dbReference type="PANTHER" id="PTHR46333">
    <property type="entry name" value="CYTOKINESIS PROTEIN 3"/>
    <property type="match status" value="1"/>
</dbReference>
<reference evidence="4 5" key="1">
    <citation type="submission" date="2016-10" db="EMBL/GenBank/DDBJ databases">
        <authorList>
            <person name="de Groot N.N."/>
        </authorList>
    </citation>
    <scope>NUCLEOTIDE SEQUENCE [LARGE SCALE GENOMIC DNA]</scope>
    <source>
        <strain evidence="4 5">DSM 12992</strain>
    </source>
</reference>
<protein>
    <submittedName>
        <fullName evidence="4">Putative cell wall binding repeat-containing protein</fullName>
    </submittedName>
</protein>
<feature type="repeat" description="Cell wall-binding" evidence="2">
    <location>
        <begin position="311"/>
        <end position="330"/>
    </location>
</feature>
<organism evidence="4 5">
    <name type="scientific">Clostridium uliginosum</name>
    <dbReference type="NCBI Taxonomy" id="119641"/>
    <lineage>
        <taxon>Bacteria</taxon>
        <taxon>Bacillati</taxon>
        <taxon>Bacillota</taxon>
        <taxon>Clostridia</taxon>
        <taxon>Eubacteriales</taxon>
        <taxon>Clostridiaceae</taxon>
        <taxon>Clostridium</taxon>
    </lineage>
</organism>
<keyword evidence="5" id="KW-1185">Reference proteome</keyword>
<evidence type="ECO:0000256" key="2">
    <source>
        <dbReference type="PROSITE-ProRule" id="PRU00591"/>
    </source>
</evidence>
<evidence type="ECO:0000313" key="5">
    <source>
        <dbReference type="Proteomes" id="UP000199263"/>
    </source>
</evidence>
<dbReference type="InterPro" id="IPR018337">
    <property type="entry name" value="Cell_wall/Cho-bd_repeat"/>
</dbReference>
<dbReference type="InterPro" id="IPR002931">
    <property type="entry name" value="Transglutaminase-like"/>
</dbReference>
<dbReference type="OrthoDB" id="9788327at2"/>
<dbReference type="AlphaFoldDB" id="A0A1I1J8G1"/>
<dbReference type="GO" id="GO:0005737">
    <property type="term" value="C:cytoplasm"/>
    <property type="evidence" value="ECO:0007669"/>
    <property type="project" value="TreeGrafter"/>
</dbReference>
<sequence length="349" mass="40803">MKKMIRNIALVLIVITNITLITTLPAFASESFYDAQDLENSMYNHLQNWDENFEFSYDGNDTMDLLKSASENDDYLERSIDKFKILKRNSEYIAEVTYRTTKEQENYIDSELKRIVNNMIDPNMSDIDKVKTINDYIVKIYKYDYSLKSDNVYSALTTGTTICQGYAMTAYKMFKLAGIECRIVVGTINGGPHGWNLVKINGNWYHLDITNNDSIIRDKYLLISDNFLASNGFSWDRTKYPSANYSYYSSSMAYIDYNNDKESDISEYYNGGHWYNQNNSWYFKRNSGENATNWFKDNDNWYYLGRDGKMQIGWIYDKGNWYYCWSNGIMATSTKVNGYTLNEHGAWIA</sequence>
<dbReference type="Gene3D" id="2.10.270.10">
    <property type="entry name" value="Cholin Binding"/>
    <property type="match status" value="1"/>
</dbReference>
<feature type="domain" description="Transglutaminase-like" evidence="3">
    <location>
        <begin position="155"/>
        <end position="211"/>
    </location>
</feature>
<dbReference type="Pfam" id="PF01473">
    <property type="entry name" value="Choline_bind_1"/>
    <property type="match status" value="2"/>
</dbReference>
<dbReference type="InterPro" id="IPR038765">
    <property type="entry name" value="Papain-like_cys_pep_sf"/>
</dbReference>
<dbReference type="EMBL" id="FOMG01000003">
    <property type="protein sequence ID" value="SFC42898.1"/>
    <property type="molecule type" value="Genomic_DNA"/>
</dbReference>
<dbReference type="InterPro" id="IPR052557">
    <property type="entry name" value="CAP/Cytokinesis_protein"/>
</dbReference>
<dbReference type="Pfam" id="PF01841">
    <property type="entry name" value="Transglut_core"/>
    <property type="match status" value="1"/>
</dbReference>
<evidence type="ECO:0000313" key="4">
    <source>
        <dbReference type="EMBL" id="SFC42898.1"/>
    </source>
</evidence>
<dbReference type="SUPFAM" id="SSF69360">
    <property type="entry name" value="Cell wall binding repeat"/>
    <property type="match status" value="1"/>
</dbReference>
<dbReference type="Gene3D" id="3.10.620.30">
    <property type="match status" value="1"/>
</dbReference>
<accession>A0A1I1J8G1</accession>
<keyword evidence="1" id="KW-0677">Repeat</keyword>
<evidence type="ECO:0000256" key="1">
    <source>
        <dbReference type="ARBA" id="ARBA00022737"/>
    </source>
</evidence>
<dbReference type="Proteomes" id="UP000199263">
    <property type="component" value="Unassembled WGS sequence"/>
</dbReference>
<evidence type="ECO:0000259" key="3">
    <source>
        <dbReference type="SMART" id="SM00460"/>
    </source>
</evidence>
<dbReference type="STRING" id="119641.SAMN05421842_103170"/>
<dbReference type="SUPFAM" id="SSF54001">
    <property type="entry name" value="Cysteine proteinases"/>
    <property type="match status" value="1"/>
</dbReference>
<feature type="repeat" description="Cell wall-binding" evidence="2">
    <location>
        <begin position="291"/>
        <end position="310"/>
    </location>
</feature>